<keyword evidence="6" id="KW-0430">Lectin</keyword>
<dbReference type="Pfam" id="PF18962">
    <property type="entry name" value="Por_Secre_tail"/>
    <property type="match status" value="1"/>
</dbReference>
<keyword evidence="5 9" id="KW-0732">Signal</keyword>
<dbReference type="InterPro" id="IPR006585">
    <property type="entry name" value="FTP1"/>
</dbReference>
<feature type="domain" description="F5/8 type C" evidence="10">
    <location>
        <begin position="451"/>
        <end position="621"/>
    </location>
</feature>
<dbReference type="GO" id="GO:0046872">
    <property type="term" value="F:metal ion binding"/>
    <property type="evidence" value="ECO:0007669"/>
    <property type="project" value="UniProtKB-KW"/>
</dbReference>
<reference evidence="12 13" key="1">
    <citation type="submission" date="2018-07" db="EMBL/GenBank/DDBJ databases">
        <title>Genomic Encyclopedia of Type Strains, Phase IV (KMG-IV): sequencing the most valuable type-strain genomes for metagenomic binning, comparative biology and taxonomic classification.</title>
        <authorList>
            <person name="Goeker M."/>
        </authorList>
    </citation>
    <scope>NUCLEOTIDE SEQUENCE [LARGE SCALE GENOMIC DNA]</scope>
    <source>
        <strain evidence="12 13">DSM 4134</strain>
    </source>
</reference>
<dbReference type="PROSITE" id="PS50022">
    <property type="entry name" value="FA58C_3"/>
    <property type="match status" value="1"/>
</dbReference>
<dbReference type="Proteomes" id="UP000256779">
    <property type="component" value="Unassembled WGS sequence"/>
</dbReference>
<feature type="chain" id="PRO_5017662783" evidence="9">
    <location>
        <begin position="22"/>
        <end position="823"/>
    </location>
</feature>
<comment type="function">
    <text evidence="1">Acts as a defensive agent. Recognizes blood group fucosylated oligosaccharides including A, B, H and Lewis B-type antigens. Does not recognize Lewis A antigen and has low affinity for monovalent haptens.</text>
</comment>
<evidence type="ECO:0000256" key="5">
    <source>
        <dbReference type="ARBA" id="ARBA00022729"/>
    </source>
</evidence>
<evidence type="ECO:0000313" key="12">
    <source>
        <dbReference type="EMBL" id="RED94650.1"/>
    </source>
</evidence>
<dbReference type="GO" id="GO:0042806">
    <property type="term" value="F:fucose binding"/>
    <property type="evidence" value="ECO:0007669"/>
    <property type="project" value="UniProtKB-ARBA"/>
</dbReference>
<evidence type="ECO:0000256" key="2">
    <source>
        <dbReference type="ARBA" id="ARBA00010147"/>
    </source>
</evidence>
<dbReference type="SUPFAM" id="SSF49785">
    <property type="entry name" value="Galactose-binding domain-like"/>
    <property type="match status" value="2"/>
</dbReference>
<comment type="similarity">
    <text evidence="2">Belongs to the fucolectin family.</text>
</comment>
<evidence type="ECO:0000256" key="4">
    <source>
        <dbReference type="ARBA" id="ARBA00022723"/>
    </source>
</evidence>
<feature type="domain" description="CBM6" evidence="11">
    <location>
        <begin position="612"/>
        <end position="729"/>
    </location>
</feature>
<evidence type="ECO:0000256" key="8">
    <source>
        <dbReference type="ARBA" id="ARBA00023157"/>
    </source>
</evidence>
<dbReference type="InterPro" id="IPR051941">
    <property type="entry name" value="BG_Antigen-Binding_Lectin"/>
</dbReference>
<keyword evidence="4" id="KW-0479">Metal-binding</keyword>
<dbReference type="InterPro" id="IPR005084">
    <property type="entry name" value="CBM6"/>
</dbReference>
<dbReference type="PANTHER" id="PTHR45713">
    <property type="entry name" value="FTP DOMAIN-CONTAINING PROTEIN"/>
    <property type="match status" value="1"/>
</dbReference>
<dbReference type="InterPro" id="IPR006584">
    <property type="entry name" value="Cellulose-bd_IV"/>
</dbReference>
<dbReference type="NCBIfam" id="TIGR04183">
    <property type="entry name" value="Por_Secre_tail"/>
    <property type="match status" value="1"/>
</dbReference>
<organism evidence="12 13">
    <name type="scientific">Marinoscillum furvescens DSM 4134</name>
    <dbReference type="NCBI Taxonomy" id="1122208"/>
    <lineage>
        <taxon>Bacteria</taxon>
        <taxon>Pseudomonadati</taxon>
        <taxon>Bacteroidota</taxon>
        <taxon>Cytophagia</taxon>
        <taxon>Cytophagales</taxon>
        <taxon>Reichenbachiellaceae</taxon>
        <taxon>Marinoscillum</taxon>
    </lineage>
</organism>
<dbReference type="InterPro" id="IPR000421">
    <property type="entry name" value="FA58C"/>
</dbReference>
<feature type="signal peptide" evidence="9">
    <location>
        <begin position="1"/>
        <end position="21"/>
    </location>
</feature>
<proteinExistence type="inferred from homology"/>
<dbReference type="PANTHER" id="PTHR45713:SF6">
    <property type="entry name" value="F5_8 TYPE C DOMAIN-CONTAINING PROTEIN"/>
    <property type="match status" value="1"/>
</dbReference>
<keyword evidence="7" id="KW-0106">Calcium</keyword>
<comment type="caution">
    <text evidence="12">The sequence shown here is derived from an EMBL/GenBank/DDBJ whole genome shotgun (WGS) entry which is preliminary data.</text>
</comment>
<dbReference type="PROSITE" id="PS51175">
    <property type="entry name" value="CBM6"/>
    <property type="match status" value="1"/>
</dbReference>
<evidence type="ECO:0000256" key="9">
    <source>
        <dbReference type="SAM" id="SignalP"/>
    </source>
</evidence>
<dbReference type="InterPro" id="IPR008979">
    <property type="entry name" value="Galactose-bd-like_sf"/>
</dbReference>
<name>A0A3D9KZL7_MARFU</name>
<accession>A0A3D9KZL7</accession>
<evidence type="ECO:0000259" key="11">
    <source>
        <dbReference type="PROSITE" id="PS51175"/>
    </source>
</evidence>
<evidence type="ECO:0000256" key="6">
    <source>
        <dbReference type="ARBA" id="ARBA00022734"/>
    </source>
</evidence>
<evidence type="ECO:0000259" key="10">
    <source>
        <dbReference type="PROSITE" id="PS50022"/>
    </source>
</evidence>
<dbReference type="EMBL" id="QREG01000020">
    <property type="protein sequence ID" value="RED94650.1"/>
    <property type="molecule type" value="Genomic_DNA"/>
</dbReference>
<dbReference type="Pfam" id="PF03422">
    <property type="entry name" value="CBM_6"/>
    <property type="match status" value="1"/>
</dbReference>
<protein>
    <submittedName>
        <fullName evidence="12">Putative secreted protein (Por secretion system target)</fullName>
    </submittedName>
</protein>
<dbReference type="InterPro" id="IPR011050">
    <property type="entry name" value="Pectin_lyase_fold/virulence"/>
</dbReference>
<evidence type="ECO:0000256" key="7">
    <source>
        <dbReference type="ARBA" id="ARBA00022837"/>
    </source>
</evidence>
<dbReference type="SMART" id="SM00607">
    <property type="entry name" value="FTP"/>
    <property type="match status" value="1"/>
</dbReference>
<evidence type="ECO:0000256" key="3">
    <source>
        <dbReference type="ARBA" id="ARBA00011233"/>
    </source>
</evidence>
<keyword evidence="8" id="KW-1015">Disulfide bond</keyword>
<evidence type="ECO:0000256" key="1">
    <source>
        <dbReference type="ARBA" id="ARBA00002219"/>
    </source>
</evidence>
<dbReference type="SUPFAM" id="SSF51126">
    <property type="entry name" value="Pectin lyase-like"/>
    <property type="match status" value="1"/>
</dbReference>
<keyword evidence="13" id="KW-1185">Reference proteome</keyword>
<dbReference type="GO" id="GO:0010185">
    <property type="term" value="P:regulation of cellular defense response"/>
    <property type="evidence" value="ECO:0007669"/>
    <property type="project" value="UniProtKB-ARBA"/>
</dbReference>
<evidence type="ECO:0000313" key="13">
    <source>
        <dbReference type="Proteomes" id="UP000256779"/>
    </source>
</evidence>
<dbReference type="Gene3D" id="2.60.120.260">
    <property type="entry name" value="Galactose-binding domain-like"/>
    <property type="match status" value="2"/>
</dbReference>
<dbReference type="SMART" id="SM00606">
    <property type="entry name" value="CBD_IV"/>
    <property type="match status" value="1"/>
</dbReference>
<gene>
    <name evidence="12" type="ORF">C7460_12045</name>
</gene>
<dbReference type="CDD" id="cd04084">
    <property type="entry name" value="CBM6_xylanase-like"/>
    <property type="match status" value="1"/>
</dbReference>
<dbReference type="AlphaFoldDB" id="A0A3D9KZL7"/>
<comment type="subunit">
    <text evidence="3">Homotrimer.</text>
</comment>
<dbReference type="InterPro" id="IPR026444">
    <property type="entry name" value="Secre_tail"/>
</dbReference>
<sequence>MIRSFGMLILVLLLAASGAYAQTVVNSLSALKPYLDDDNVNVKLAAGTYTIDAADIASGAWGYTPHPDITYAKSVMLVSGSNSIYDFTDVTILFNSDLFTTFGNVDVWELHVTGSNTTVKNLTMVDNGTVDDAPRRGVTNVVIDGANNVVEGFHVTAKGSFPYAYGDSFGKGSGSTIRPKKHSGILIRGDYNTLRNTTLIQRAFGHCLFMQAANHPTIEGCYVEGEMRSTDDMWTEEGTGSPADQVNFMTVWGYELPRGYMKALCEEGIRSYNAGETIINGQYISARGTNDITLKNTTVKNARGGCSIVLSSGTHHVEGITLLGCEFGFSPHSTQLINCAADAIYGPAYMNAYDDKRNTVTGDLTILPPSDAYYNGSGVVAFFGGENGNITLHNGGGPVEPGLEIRVGGQTDNVAQLGDPPHTGSGNTVDNRTLYPVVIASGSNNNNVTSCGAVTDNGSSNTVSNSTNCGVNIALGKSASQSSTGYGGVASRAVDGDTNGAWSGNSVTHTNSETNPWWEVDLSGDYSVDDIVIYNRTDNCCKSRLSNFTVSVLDGSITTFSQSYTTYPDPSLTINVGGIVGNKVRVQLNDTNPLSLAEVEVFGSSASCATFSTIQAESFTSMSGIVDEGTNIGYIHDGDWAMYSNVNLTCATNVDIRASSKTSGGNVEVRLGSPTGTLIGTVAVTGTGNWGNYSIFSAAISGASGVQDVYLVFTGGSGYLFNVDWFEFSDGSGARRAESIAGPKAAKVQVYPNPVRDQLKVDLGTGDFQQYVVCDLNGKAVRSGAIASDLQHLSVDVTDLHKGIYLLNVIGNTSNQQLKVVKY</sequence>
<dbReference type="Pfam" id="PF22633">
    <property type="entry name" value="F5_F8_type_C_2"/>
    <property type="match status" value="1"/>
</dbReference>